<dbReference type="Pfam" id="PF00263">
    <property type="entry name" value="Secretin"/>
    <property type="match status" value="1"/>
</dbReference>
<dbReference type="PANTHER" id="PTHR30604:SF1">
    <property type="entry name" value="DNA UTILIZATION PROTEIN HOFQ"/>
    <property type="match status" value="1"/>
</dbReference>
<name>A0ABW4XS87_9GAMM</name>
<comment type="subcellular location">
    <subcellularLocation>
        <location evidence="8">Cell outer membrane</location>
    </subcellularLocation>
    <subcellularLocation>
        <location evidence="1">Membrane</location>
    </subcellularLocation>
</comment>
<evidence type="ECO:0000256" key="4">
    <source>
        <dbReference type="ARBA" id="ARBA00022927"/>
    </source>
</evidence>
<sequence>MFTKRTVRHFGRVVGSITSGELKAVISNRLVTLFLCLLLLPGAANAAQLKDIRYNAVVEDLLEIELIFDAPVEDPESRVNHRPTEIEFRFPDVTSDLDLRSIPIDKADVRGLSLQEGFRGMKMVVGLKSLRPYRTQRKGNSFIISIGNEVVAGPTPDDVFLNRINALDFRRGAEGEGQFLVYLEGQSAAVDVTQKGDKLIVEFHNTDIMKELIYMMDVIDFNTPVKTIETFKGENYTQFMVEPLTDYTYNYYQLDNLFTLTVSPIDEDADDVSDQYAGQPISLNFQDIPVRTVLQIIADYNGFNLVTTDSVSGNITLRLDGVPWDQALDIILKVKGLGKRVEGRILMIAPSEELAVREANELKAEQEVKDLAPLYSEYIQVNYAKAVELVAIMTSSEAALLSDRGSVSVDERTNTLLVRDTAERLEDVRRMIDILDIPVKQVMIEARMVTINDNVQEDLGIRWGITDTFDDGATSGTLEGADDAASGIVPALDDRLNVNLPVADPAGSIAFQVAKLADGTILDLELSALERENKGEIIASPRITTANQKAAYIEQGTEIPFVEAASSGATSVTFKKAVLALRVTPHITPDDRIILDLTITQDTQGDTVPTGTGVATAIDTQEVGTQVLVNNGETIVLGGIYQQEVRRAVSKVPILGDLPGVGWMFRNTSDFNEKREILIFVTPRIVTETF</sequence>
<dbReference type="PRINTS" id="PR00811">
    <property type="entry name" value="BCTERIALGSPD"/>
</dbReference>
<dbReference type="InterPro" id="IPR013355">
    <property type="entry name" value="Pilus_4_PilQ"/>
</dbReference>
<dbReference type="Gene3D" id="2.60.40.3470">
    <property type="match status" value="1"/>
</dbReference>
<dbReference type="InterPro" id="IPR038591">
    <property type="entry name" value="NolW-like_sf"/>
</dbReference>
<evidence type="ECO:0000256" key="6">
    <source>
        <dbReference type="ARBA" id="ARBA00023237"/>
    </source>
</evidence>
<evidence type="ECO:0000259" key="9">
    <source>
        <dbReference type="SMART" id="SM00965"/>
    </source>
</evidence>
<dbReference type="InterPro" id="IPR004846">
    <property type="entry name" value="T2SS/T3SS_dom"/>
</dbReference>
<evidence type="ECO:0000256" key="3">
    <source>
        <dbReference type="ARBA" id="ARBA00022729"/>
    </source>
</evidence>
<proteinExistence type="inferred from homology"/>
<dbReference type="Pfam" id="PF11741">
    <property type="entry name" value="AMIN"/>
    <property type="match status" value="1"/>
</dbReference>
<organism evidence="10 11">
    <name type="scientific">Corallincola platygyrae</name>
    <dbReference type="NCBI Taxonomy" id="1193278"/>
    <lineage>
        <taxon>Bacteria</taxon>
        <taxon>Pseudomonadati</taxon>
        <taxon>Pseudomonadota</taxon>
        <taxon>Gammaproteobacteria</taxon>
        <taxon>Alteromonadales</taxon>
        <taxon>Psychromonadaceae</taxon>
        <taxon>Corallincola</taxon>
    </lineage>
</organism>
<keyword evidence="5" id="KW-0472">Membrane</keyword>
<dbReference type="NCBIfam" id="TIGR02515">
    <property type="entry name" value="IV_pilus_PilQ"/>
    <property type="match status" value="1"/>
</dbReference>
<dbReference type="PANTHER" id="PTHR30604">
    <property type="entry name" value="PROTEIN TRANSPORT PROTEIN HOFQ"/>
    <property type="match status" value="1"/>
</dbReference>
<comment type="similarity">
    <text evidence="7">Belongs to the bacterial secretin family.</text>
</comment>
<keyword evidence="11" id="KW-1185">Reference proteome</keyword>
<accession>A0ABW4XS87</accession>
<comment type="caution">
    <text evidence="10">The sequence shown here is derived from an EMBL/GenBank/DDBJ whole genome shotgun (WGS) entry which is preliminary data.</text>
</comment>
<feature type="domain" description="Secretin/TonB short N-terminal" evidence="9">
    <location>
        <begin position="303"/>
        <end position="351"/>
    </location>
</feature>
<dbReference type="InterPro" id="IPR005644">
    <property type="entry name" value="NolW-like"/>
</dbReference>
<evidence type="ECO:0000313" key="11">
    <source>
        <dbReference type="Proteomes" id="UP001597380"/>
    </source>
</evidence>
<reference evidence="11" key="1">
    <citation type="journal article" date="2019" name="Int. J. Syst. Evol. Microbiol.">
        <title>The Global Catalogue of Microorganisms (GCM) 10K type strain sequencing project: providing services to taxonomists for standard genome sequencing and annotation.</title>
        <authorList>
            <consortium name="The Broad Institute Genomics Platform"/>
            <consortium name="The Broad Institute Genome Sequencing Center for Infectious Disease"/>
            <person name="Wu L."/>
            <person name="Ma J."/>
        </authorList>
    </citation>
    <scope>NUCLEOTIDE SEQUENCE [LARGE SCALE GENOMIC DNA]</scope>
    <source>
        <strain evidence="11">CGMCC 1.10992</strain>
    </source>
</reference>
<keyword evidence="4" id="KW-0653">Protein transport</keyword>
<dbReference type="Proteomes" id="UP001597380">
    <property type="component" value="Unassembled WGS sequence"/>
</dbReference>
<keyword evidence="3" id="KW-0732">Signal</keyword>
<dbReference type="InterPro" id="IPR021731">
    <property type="entry name" value="AMIN_dom"/>
</dbReference>
<dbReference type="RefSeq" id="WP_345339412.1">
    <property type="nucleotide sequence ID" value="NZ_BAABLI010000008.1"/>
</dbReference>
<evidence type="ECO:0000256" key="5">
    <source>
        <dbReference type="ARBA" id="ARBA00023136"/>
    </source>
</evidence>
<evidence type="ECO:0000256" key="7">
    <source>
        <dbReference type="RuleBase" id="RU004003"/>
    </source>
</evidence>
<keyword evidence="6" id="KW-0998">Cell outer membrane</keyword>
<evidence type="ECO:0000256" key="1">
    <source>
        <dbReference type="ARBA" id="ARBA00004370"/>
    </source>
</evidence>
<evidence type="ECO:0000256" key="2">
    <source>
        <dbReference type="ARBA" id="ARBA00022448"/>
    </source>
</evidence>
<keyword evidence="2 8" id="KW-0813">Transport</keyword>
<dbReference type="EMBL" id="JBHUHT010000012">
    <property type="protein sequence ID" value="MFD2096664.1"/>
    <property type="molecule type" value="Genomic_DNA"/>
</dbReference>
<evidence type="ECO:0000256" key="8">
    <source>
        <dbReference type="RuleBase" id="RU004004"/>
    </source>
</evidence>
<dbReference type="InterPro" id="IPR001775">
    <property type="entry name" value="GspD/PilQ"/>
</dbReference>
<dbReference type="InterPro" id="IPR011662">
    <property type="entry name" value="Secretin/TonB_short_N"/>
</dbReference>
<protein>
    <submittedName>
        <fullName evidence="10">Type IV pilus secretin PilQ family protein</fullName>
    </submittedName>
</protein>
<dbReference type="Gene3D" id="3.30.1370.120">
    <property type="match status" value="1"/>
</dbReference>
<dbReference type="InterPro" id="IPR051808">
    <property type="entry name" value="Type_IV_pilus_biogenesis"/>
</dbReference>
<evidence type="ECO:0000313" key="10">
    <source>
        <dbReference type="EMBL" id="MFD2096664.1"/>
    </source>
</evidence>
<dbReference type="SMART" id="SM00965">
    <property type="entry name" value="STN"/>
    <property type="match status" value="1"/>
</dbReference>
<dbReference type="Gene3D" id="3.30.1370.130">
    <property type="match status" value="1"/>
</dbReference>
<dbReference type="Pfam" id="PF03958">
    <property type="entry name" value="Secretin_N"/>
    <property type="match status" value="1"/>
</dbReference>
<gene>
    <name evidence="10" type="ORF">ACFSJ3_11770</name>
</gene>